<reference evidence="1 2" key="1">
    <citation type="submission" date="2015-11" db="EMBL/GenBank/DDBJ databases">
        <title>Draft genome sequence of Paramesorhizobium deserti A-3-E, a strain highly resistant to diverse beta-lactam antibiotics.</title>
        <authorList>
            <person name="Lv R."/>
            <person name="Yang X."/>
            <person name="Fang N."/>
            <person name="Guo J."/>
            <person name="Luo X."/>
            <person name="Peng F."/>
            <person name="Yang R."/>
            <person name="Cui Y."/>
            <person name="Fang C."/>
            <person name="Song Y."/>
        </authorList>
    </citation>
    <scope>NUCLEOTIDE SEQUENCE [LARGE SCALE GENOMIC DNA]</scope>
    <source>
        <strain evidence="1 2">A-3-E</strain>
    </source>
</reference>
<name>A0A135HTY5_9HYPH</name>
<gene>
    <name evidence="1" type="ORF">ATN84_11495</name>
</gene>
<keyword evidence="2" id="KW-1185">Reference proteome</keyword>
<organism evidence="1 2">
    <name type="scientific">Paramesorhizobium deserti</name>
    <dbReference type="NCBI Taxonomy" id="1494590"/>
    <lineage>
        <taxon>Bacteria</taxon>
        <taxon>Pseudomonadati</taxon>
        <taxon>Pseudomonadota</taxon>
        <taxon>Alphaproteobacteria</taxon>
        <taxon>Hyphomicrobiales</taxon>
        <taxon>Phyllobacteriaceae</taxon>
        <taxon>Paramesorhizobium</taxon>
    </lineage>
</organism>
<accession>A0A135HTY5</accession>
<protein>
    <submittedName>
        <fullName evidence="1">Uncharacterized protein</fullName>
    </submittedName>
</protein>
<dbReference type="Proteomes" id="UP000070107">
    <property type="component" value="Unassembled WGS sequence"/>
</dbReference>
<comment type="caution">
    <text evidence="1">The sequence shown here is derived from an EMBL/GenBank/DDBJ whole genome shotgun (WGS) entry which is preliminary data.</text>
</comment>
<sequence>MLGAKPAEPGGGVGIVVRRALAGEIGQEDRCRLAPPRIGGELLRFFDEPGHIMLMASKRCEP</sequence>
<evidence type="ECO:0000313" key="2">
    <source>
        <dbReference type="Proteomes" id="UP000070107"/>
    </source>
</evidence>
<dbReference type="AlphaFoldDB" id="A0A135HTY5"/>
<dbReference type="EMBL" id="LNTU01000023">
    <property type="protein sequence ID" value="KXF76661.1"/>
    <property type="molecule type" value="Genomic_DNA"/>
</dbReference>
<proteinExistence type="predicted"/>
<evidence type="ECO:0000313" key="1">
    <source>
        <dbReference type="EMBL" id="KXF76661.1"/>
    </source>
</evidence>